<gene>
    <name evidence="7" type="ORF">HMPREF0620_1494</name>
</gene>
<dbReference type="InterPro" id="IPR008044">
    <property type="entry name" value="Phage_lysin"/>
</dbReference>
<dbReference type="InterPro" id="IPR038765">
    <property type="entry name" value="Papain-like_cys_pep_sf"/>
</dbReference>
<dbReference type="InterPro" id="IPR000064">
    <property type="entry name" value="NLP_P60_dom"/>
</dbReference>
<evidence type="ECO:0000256" key="1">
    <source>
        <dbReference type="ARBA" id="ARBA00007074"/>
    </source>
</evidence>
<dbReference type="Proteomes" id="UP000004946">
    <property type="component" value="Chromosome"/>
</dbReference>
<feature type="chain" id="PRO_5038651601" description="NlpC/P60 domain-containing protein" evidence="5">
    <location>
        <begin position="17"/>
        <end position="366"/>
    </location>
</feature>
<dbReference type="AlphaFoldDB" id="E6K221"/>
<proteinExistence type="inferred from homology"/>
<dbReference type="Gene3D" id="3.90.1720.10">
    <property type="entry name" value="endopeptidase domain like (from Nostoc punctiforme)"/>
    <property type="match status" value="1"/>
</dbReference>
<comment type="similarity">
    <text evidence="1">Belongs to the peptidase C40 family.</text>
</comment>
<evidence type="ECO:0000256" key="3">
    <source>
        <dbReference type="ARBA" id="ARBA00022801"/>
    </source>
</evidence>
<accession>E6K221</accession>
<dbReference type="eggNOG" id="COG3583">
    <property type="taxonomic scope" value="Bacteria"/>
</dbReference>
<reference evidence="7 8" key="1">
    <citation type="submission" date="2010-12" db="EMBL/GenBank/DDBJ databases">
        <authorList>
            <person name="Muzny D."/>
            <person name="Qin X."/>
            <person name="Buhay C."/>
            <person name="Dugan-Rocha S."/>
            <person name="Ding Y."/>
            <person name="Chen G."/>
            <person name="Hawes A."/>
            <person name="Holder M."/>
            <person name="Jhangiani S."/>
            <person name="Johnson A."/>
            <person name="Khan Z."/>
            <person name="Li Z."/>
            <person name="Liu W."/>
            <person name="Liu X."/>
            <person name="Perez L."/>
            <person name="Shen H."/>
            <person name="Wang Q."/>
            <person name="Watt J."/>
            <person name="Xi L."/>
            <person name="Xin Y."/>
            <person name="Zhou J."/>
            <person name="Deng J."/>
            <person name="Jiang H."/>
            <person name="Liu Y."/>
            <person name="Qu J."/>
            <person name="Song X.-Z."/>
            <person name="Zhang L."/>
            <person name="Villasana D."/>
            <person name="Johnson A."/>
            <person name="Liu J."/>
            <person name="Liyanage D."/>
            <person name="Lorensuhewa L."/>
            <person name="Robinson T."/>
            <person name="Song A."/>
            <person name="Song B.-B."/>
            <person name="Dinh H."/>
            <person name="Thornton R."/>
            <person name="Coyle M."/>
            <person name="Francisco L."/>
            <person name="Jackson L."/>
            <person name="Javaid M."/>
            <person name="Korchina V."/>
            <person name="Kovar C."/>
            <person name="Mata R."/>
            <person name="Mathew T."/>
            <person name="Ngo R."/>
            <person name="Nguyen L."/>
            <person name="Nguyen N."/>
            <person name="Okwuonu G."/>
            <person name="Ongeri F."/>
            <person name="Pham C."/>
            <person name="Simmons D."/>
            <person name="Wilczek-Boney K."/>
            <person name="Hale W."/>
            <person name="Jakkamsetti A."/>
            <person name="Pham P."/>
            <person name="Ruth R."/>
            <person name="San Lucas F."/>
            <person name="Warren J."/>
            <person name="Zhang J."/>
            <person name="Zhao Z."/>
            <person name="Zhou C."/>
            <person name="Zhu D."/>
            <person name="Lee S."/>
            <person name="Bess C."/>
            <person name="Blankenburg K."/>
            <person name="Forbes L."/>
            <person name="Fu Q."/>
            <person name="Gubbala S."/>
            <person name="Hirani K."/>
            <person name="Jayaseelan J.C."/>
            <person name="Lara F."/>
            <person name="Munidasa M."/>
            <person name="Palculict T."/>
            <person name="Patil S."/>
            <person name="Pu L.-L."/>
            <person name="Saada N."/>
            <person name="Tang L."/>
            <person name="Weissenberger G."/>
            <person name="Zhu Y."/>
            <person name="Hemphill L."/>
            <person name="Shang Y."/>
            <person name="Youmans B."/>
            <person name="Ayvaz T."/>
            <person name="Ross M."/>
            <person name="Santibanez J."/>
            <person name="Aqrawi P."/>
            <person name="Gross S."/>
            <person name="Joshi V."/>
            <person name="Fowler G."/>
            <person name="Nazareth L."/>
            <person name="Reid J."/>
            <person name="Worley K."/>
            <person name="Petrosino J."/>
            <person name="Highlander S."/>
            <person name="Gibbs R."/>
        </authorList>
    </citation>
    <scope>NUCLEOTIDE SEQUENCE [LARGE SCALE GENOMIC DNA]</scope>
    <source>
        <strain evidence="7 8">DSM 10105</strain>
    </source>
</reference>
<protein>
    <recommendedName>
        <fullName evidence="6">NlpC/P60 domain-containing protein</fullName>
    </recommendedName>
</protein>
<dbReference type="InterPro" id="IPR023346">
    <property type="entry name" value="Lysozyme-like_dom_sf"/>
</dbReference>
<evidence type="ECO:0000313" key="7">
    <source>
        <dbReference type="EMBL" id="EFT82809.1"/>
    </source>
</evidence>
<dbReference type="SUPFAM" id="SSF53955">
    <property type="entry name" value="Lysozyme-like"/>
    <property type="match status" value="1"/>
</dbReference>
<evidence type="ECO:0000313" key="8">
    <source>
        <dbReference type="Proteomes" id="UP000004946"/>
    </source>
</evidence>
<keyword evidence="3" id="KW-0378">Hydrolase</keyword>
<keyword evidence="2" id="KW-0645">Protease</keyword>
<dbReference type="PROSITE" id="PS51935">
    <property type="entry name" value="NLPC_P60"/>
    <property type="match status" value="1"/>
</dbReference>
<dbReference type="SUPFAM" id="SSF54001">
    <property type="entry name" value="Cysteine proteinases"/>
    <property type="match status" value="1"/>
</dbReference>
<feature type="domain" description="NlpC/P60" evidence="6">
    <location>
        <begin position="64"/>
        <end position="210"/>
    </location>
</feature>
<evidence type="ECO:0000259" key="6">
    <source>
        <dbReference type="PROSITE" id="PS51935"/>
    </source>
</evidence>
<dbReference type="Pfam" id="PF05382">
    <property type="entry name" value="Amidase_5"/>
    <property type="match status" value="1"/>
</dbReference>
<dbReference type="EMBL" id="AEON01000002">
    <property type="protein sequence ID" value="EFT82809.1"/>
    <property type="molecule type" value="Genomic_DNA"/>
</dbReference>
<dbReference type="GO" id="GO:0006508">
    <property type="term" value="P:proteolysis"/>
    <property type="evidence" value="ECO:0007669"/>
    <property type="project" value="UniProtKB-KW"/>
</dbReference>
<comment type="caution">
    <text evidence="7">The sequence shown here is derived from an EMBL/GenBank/DDBJ whole genome shotgun (WGS) entry which is preliminary data.</text>
</comment>
<keyword evidence="4" id="KW-0788">Thiol protease</keyword>
<dbReference type="GO" id="GO:0008234">
    <property type="term" value="F:cysteine-type peptidase activity"/>
    <property type="evidence" value="ECO:0007669"/>
    <property type="project" value="UniProtKB-KW"/>
</dbReference>
<dbReference type="KEGG" id="pdo:PSDT_0186"/>
<dbReference type="PATRIC" id="fig|864564.6.peg.207"/>
<name>E6K221_PARDN</name>
<keyword evidence="8" id="KW-1185">Reference proteome</keyword>
<keyword evidence="5" id="KW-0732">Signal</keyword>
<dbReference type="HOGENOM" id="CLU_044046_0_0_11"/>
<sequence length="366" mass="39205">MFLAGCLAVMVGLLSACGPQDMTAMLNGCYDMPTVLSILFSSGSSSAPAPGQGASTASLPVADNATVEKYVKYAEDIADDDSHGYSQSRRNGNPDYDCSSLVWYALKAAGFTMVPSYPFATTGMDAALKRMGFQEFSWGGNLSRLQRGDILVNAATHTEIYEGQGRFIAAHSAENGGIDGAPGDQTHHEISSEPSSGAGKAYLNAAYRYTGALKPAVSTAQSTVSTASSPACPAAGTATVSAASMDIDKDYHGDGRHATPMQAKALAKRYISQAYKDWDDDKQWNALVWVWEHESGWRWDATNPSSGAYGIPQALGPGHSGAKMASAGDDWHDNALTQIKWGLQYIKSRYHDPFGAQAFWQTHHWY</sequence>
<feature type="signal peptide" evidence="5">
    <location>
        <begin position="1"/>
        <end position="16"/>
    </location>
</feature>
<evidence type="ECO:0000256" key="4">
    <source>
        <dbReference type="ARBA" id="ARBA00022807"/>
    </source>
</evidence>
<dbReference type="eggNOG" id="COG0791">
    <property type="taxonomic scope" value="Bacteria"/>
</dbReference>
<evidence type="ECO:0000256" key="5">
    <source>
        <dbReference type="SAM" id="SignalP"/>
    </source>
</evidence>
<evidence type="ECO:0000256" key="2">
    <source>
        <dbReference type="ARBA" id="ARBA00022670"/>
    </source>
</evidence>
<organism evidence="7 8">
    <name type="scientific">Parascardovia denticolens DSM 10105 = JCM 12538</name>
    <dbReference type="NCBI Taxonomy" id="864564"/>
    <lineage>
        <taxon>Bacteria</taxon>
        <taxon>Bacillati</taxon>
        <taxon>Actinomycetota</taxon>
        <taxon>Actinomycetes</taxon>
        <taxon>Bifidobacteriales</taxon>
        <taxon>Bifidobacteriaceae</taxon>
        <taxon>Parascardovia</taxon>
    </lineage>
</organism>